<evidence type="ECO:0000256" key="1">
    <source>
        <dbReference type="SAM" id="Phobius"/>
    </source>
</evidence>
<proteinExistence type="predicted"/>
<comment type="caution">
    <text evidence="3">The sequence shown here is derived from an EMBL/GenBank/DDBJ whole genome shotgun (WGS) entry which is preliminary data.</text>
</comment>
<dbReference type="OrthoDB" id="6227277at2"/>
<evidence type="ECO:0000313" key="3">
    <source>
        <dbReference type="EMBL" id="TWX67683.1"/>
    </source>
</evidence>
<keyword evidence="1" id="KW-0812">Transmembrane</keyword>
<evidence type="ECO:0000313" key="5">
    <source>
        <dbReference type="Proteomes" id="UP000321917"/>
    </source>
</evidence>
<sequence>MNKLVSEQALQKALAKLPDEMTPQRDLWAGIERAIEVKTPDKPAHVTPENKVFMPTVWAASLVIAVLVTWLSFSPQFSEQPLDLAQQNNSPLTLVTAMQENFKQTKQSMLISFGQPKISALPKEIQQELINLSSAQTTIEKALNEDPSNNDLLNLLRWTQREELDLLSQLYSPKWQSI</sequence>
<dbReference type="Proteomes" id="UP000321525">
    <property type="component" value="Unassembled WGS sequence"/>
</dbReference>
<organism evidence="3 5">
    <name type="scientific">Colwellia hornerae</name>
    <dbReference type="NCBI Taxonomy" id="89402"/>
    <lineage>
        <taxon>Bacteria</taxon>
        <taxon>Pseudomonadati</taxon>
        <taxon>Pseudomonadota</taxon>
        <taxon>Gammaproteobacteria</taxon>
        <taxon>Alteromonadales</taxon>
        <taxon>Colwelliaceae</taxon>
        <taxon>Colwellia</taxon>
    </lineage>
</organism>
<keyword evidence="4" id="KW-1185">Reference proteome</keyword>
<feature type="transmembrane region" description="Helical" evidence="1">
    <location>
        <begin position="52"/>
        <end position="73"/>
    </location>
</feature>
<dbReference type="RefSeq" id="WP_146798823.1">
    <property type="nucleotide sequence ID" value="NZ_VOLP01000007.1"/>
</dbReference>
<dbReference type="AlphaFoldDB" id="A0A5C6QG18"/>
<gene>
    <name evidence="2" type="ORF">ESZ26_05895</name>
    <name evidence="3" type="ORF">ESZ27_08145</name>
</gene>
<reference evidence="3 5" key="1">
    <citation type="submission" date="2019-07" db="EMBL/GenBank/DDBJ databases">
        <title>Genomes of sea-ice associated Colwellia species.</title>
        <authorList>
            <person name="Bowman J.P."/>
        </authorList>
    </citation>
    <scope>NUCLEOTIDE SEQUENCE [LARGE SCALE GENOMIC DNA]</scope>
    <source>
        <strain evidence="2 4">ACAM 607</strain>
        <strain evidence="3 5">IC036</strain>
    </source>
</reference>
<evidence type="ECO:0000313" key="4">
    <source>
        <dbReference type="Proteomes" id="UP000321525"/>
    </source>
</evidence>
<keyword evidence="1" id="KW-1133">Transmembrane helix</keyword>
<dbReference type="Proteomes" id="UP000321917">
    <property type="component" value="Unassembled WGS sequence"/>
</dbReference>
<evidence type="ECO:0000313" key="2">
    <source>
        <dbReference type="EMBL" id="TWX61270.1"/>
    </source>
</evidence>
<dbReference type="EMBL" id="VOLR01000006">
    <property type="protein sequence ID" value="TWX61270.1"/>
    <property type="molecule type" value="Genomic_DNA"/>
</dbReference>
<name>A0A5C6QG18_9GAMM</name>
<protein>
    <submittedName>
        <fullName evidence="3">Uncharacterized protein</fullName>
    </submittedName>
</protein>
<accession>A0A5C6QG18</accession>
<dbReference type="EMBL" id="VOLQ01000012">
    <property type="protein sequence ID" value="TWX67683.1"/>
    <property type="molecule type" value="Genomic_DNA"/>
</dbReference>
<keyword evidence="1" id="KW-0472">Membrane</keyword>